<evidence type="ECO:0000256" key="10">
    <source>
        <dbReference type="SAM" id="SignalP"/>
    </source>
</evidence>
<dbReference type="InterPro" id="IPR010104">
    <property type="entry name" value="TonB_rcpt_bac"/>
</dbReference>
<dbReference type="InterPro" id="IPR037066">
    <property type="entry name" value="Plug_dom_sf"/>
</dbReference>
<proteinExistence type="inferred from homology"/>
<keyword evidence="5 9" id="KW-0798">TonB box</keyword>
<evidence type="ECO:0000256" key="2">
    <source>
        <dbReference type="ARBA" id="ARBA00022448"/>
    </source>
</evidence>
<keyword evidence="10" id="KW-0732">Signal</keyword>
<feature type="domain" description="TonB-dependent receptor plug" evidence="12">
    <location>
        <begin position="135"/>
        <end position="235"/>
    </location>
</feature>
<dbReference type="SUPFAM" id="SSF49452">
    <property type="entry name" value="Starch-binding domain-like"/>
    <property type="match status" value="1"/>
</dbReference>
<dbReference type="Pfam" id="PF00593">
    <property type="entry name" value="TonB_dep_Rec_b-barrel"/>
    <property type="match status" value="1"/>
</dbReference>
<feature type="domain" description="TonB-dependent receptor-like beta-barrel" evidence="11">
    <location>
        <begin position="433"/>
        <end position="937"/>
    </location>
</feature>
<sequence length="973" mass="109074">MKLMNLKKLLFVTLFMVLGNAMAQAQSGNIQGTITDENGIYVPGANVYIESLVKGAISNFDGKFTLVGIPEGAYILRVTYMGYSDVEQEVSVSAGQTTPVSITLESSNMELDEVQVSAYGLSGQSKALNTQKNNMNITNVVSTDQIGKFPDANIGDAVKRIPGITMQVDQGEARNIIVRGLSPQLNSVTLNGSRIPSAESDNRNVQMDLIPSDMIQTIEVNKAVTPDMDADALGGSVNLVTRTAPQGFRLSATAGSGVNFITDKRIWNGSILVGDRTNDGKFGWMLSATINDNDFGSDNIEAEWDNEFEYNTGEEDEEGEPILEETEVNPYTNVTEQRTYLVQRVRRSFSANLDYQINPNNNIYLKTMYNWRDDRENRFRLEQEILDGEDIEVGDFTLNNGNLTRFPVEVKRQSKGGIAGGRNKNARLEDQRMQNYTLGGNHLFGSLKVDWMAAYAKASEERLNERYAEYETEYIINNDNSNPKYPVMTAADPANFSNLSGFEFGEVTNENQYTEEEDVNFFANFELPADLFGNGGILKFGARGRFKSKLRNNDFYEYDLEDFYPTLANVPVKSYTDPDFLAGGKYQAGTFASEEWLGSLDLSPANGEAVQDEYLPGNFDIQEDVWAGYAMLNQKLTERLSILAGLRLENTRLETQGNRVIYIEEDEDAGIEEGIEVESVSDENSYTNILPGVHFKYDLNNSTVDLNNSTVLRFAWTNTLARPNYADLIPRSEIVNEDREVIVGNPELDPTTSMNFDLNAEHYFESVGIISGGVFYKKINDFIYTFITEAPNDAYGAGTAGYDVFQPLNGDSASIFGAELSFQRQLDFLPGFARNFSIYLNYTYLSSSADGIRNEDGDERTDLDLPNTAPNMFNGSLGYADKRFSARLSANFSDSYIDEIGGNAFEDRYYDTQFFLDFNASYAINSNLRLYADVNNITNQPLRYFQGVKSRTQQMEFYDIRFTFGLKYDLFRK</sequence>
<evidence type="ECO:0000256" key="9">
    <source>
        <dbReference type="RuleBase" id="RU003357"/>
    </source>
</evidence>
<dbReference type="InterPro" id="IPR000531">
    <property type="entry name" value="Beta-barrel_TonB"/>
</dbReference>
<dbReference type="InterPro" id="IPR036942">
    <property type="entry name" value="Beta-barrel_TonB_sf"/>
</dbReference>
<protein>
    <submittedName>
        <fullName evidence="13">TonB-dependent receptor</fullName>
    </submittedName>
</protein>
<reference evidence="13 14" key="1">
    <citation type="submission" date="2021-03" db="EMBL/GenBank/DDBJ databases">
        <title>Muricauda lutimaris sp. nov. and Muricauda ruestringensis sp. nov, two marine members of the Flavobacteriaceae isolated from deep sea sediments of Western Pacific.</title>
        <authorList>
            <person name="Zhao S."/>
            <person name="Liu R."/>
        </authorList>
    </citation>
    <scope>NUCLEOTIDE SEQUENCE [LARGE SCALE GENOMIC DNA]</scope>
    <source>
        <strain evidence="13 14">BC31-1-A7</strain>
    </source>
</reference>
<keyword evidence="14" id="KW-1185">Reference proteome</keyword>
<dbReference type="InterPro" id="IPR013784">
    <property type="entry name" value="Carb-bd-like_fold"/>
</dbReference>
<evidence type="ECO:0000256" key="4">
    <source>
        <dbReference type="ARBA" id="ARBA00022692"/>
    </source>
</evidence>
<feature type="signal peptide" evidence="10">
    <location>
        <begin position="1"/>
        <end position="23"/>
    </location>
</feature>
<dbReference type="PANTHER" id="PTHR40980">
    <property type="entry name" value="PLUG DOMAIN-CONTAINING PROTEIN"/>
    <property type="match status" value="1"/>
</dbReference>
<evidence type="ECO:0000256" key="3">
    <source>
        <dbReference type="ARBA" id="ARBA00022452"/>
    </source>
</evidence>
<comment type="subcellular location">
    <subcellularLocation>
        <location evidence="1 8">Cell outer membrane</location>
        <topology evidence="1 8">Multi-pass membrane protein</topology>
    </subcellularLocation>
</comment>
<evidence type="ECO:0000259" key="12">
    <source>
        <dbReference type="Pfam" id="PF07715"/>
    </source>
</evidence>
<keyword evidence="2 8" id="KW-0813">Transport</keyword>
<evidence type="ECO:0000313" key="13">
    <source>
        <dbReference type="EMBL" id="MBO0352485.1"/>
    </source>
</evidence>
<dbReference type="Gene3D" id="2.40.170.20">
    <property type="entry name" value="TonB-dependent receptor, beta-barrel domain"/>
    <property type="match status" value="1"/>
</dbReference>
<dbReference type="CDD" id="cd01347">
    <property type="entry name" value="ligand_gated_channel"/>
    <property type="match status" value="1"/>
</dbReference>
<dbReference type="InterPro" id="IPR012910">
    <property type="entry name" value="Plug_dom"/>
</dbReference>
<dbReference type="RefSeq" id="WP_207030711.1">
    <property type="nucleotide sequence ID" value="NZ_JAFLNL010000001.1"/>
</dbReference>
<feature type="chain" id="PRO_5046581290" evidence="10">
    <location>
        <begin position="24"/>
        <end position="973"/>
    </location>
</feature>
<name>A0ABS3FZB5_9FLAO</name>
<keyword evidence="13" id="KW-0675">Receptor</keyword>
<keyword evidence="4 8" id="KW-0812">Transmembrane</keyword>
<dbReference type="PANTHER" id="PTHR40980:SF4">
    <property type="entry name" value="TONB-DEPENDENT RECEPTOR-LIKE BETA-BARREL DOMAIN-CONTAINING PROTEIN"/>
    <property type="match status" value="1"/>
</dbReference>
<keyword evidence="6 8" id="KW-0472">Membrane</keyword>
<dbReference type="SUPFAM" id="SSF56935">
    <property type="entry name" value="Porins"/>
    <property type="match status" value="1"/>
</dbReference>
<evidence type="ECO:0000259" key="11">
    <source>
        <dbReference type="Pfam" id="PF00593"/>
    </source>
</evidence>
<comment type="similarity">
    <text evidence="8 9">Belongs to the TonB-dependent receptor family.</text>
</comment>
<evidence type="ECO:0000256" key="7">
    <source>
        <dbReference type="ARBA" id="ARBA00023237"/>
    </source>
</evidence>
<evidence type="ECO:0000256" key="5">
    <source>
        <dbReference type="ARBA" id="ARBA00023077"/>
    </source>
</evidence>
<keyword evidence="3 8" id="KW-1134">Transmembrane beta strand</keyword>
<evidence type="ECO:0000256" key="6">
    <source>
        <dbReference type="ARBA" id="ARBA00023136"/>
    </source>
</evidence>
<dbReference type="Pfam" id="PF07715">
    <property type="entry name" value="Plug"/>
    <property type="match status" value="1"/>
</dbReference>
<evidence type="ECO:0000256" key="1">
    <source>
        <dbReference type="ARBA" id="ARBA00004571"/>
    </source>
</evidence>
<evidence type="ECO:0000256" key="8">
    <source>
        <dbReference type="PROSITE-ProRule" id="PRU01360"/>
    </source>
</evidence>
<dbReference type="EMBL" id="JAFLNL010000001">
    <property type="protein sequence ID" value="MBO0352485.1"/>
    <property type="molecule type" value="Genomic_DNA"/>
</dbReference>
<gene>
    <name evidence="13" type="ORF">J0656_00540</name>
</gene>
<dbReference type="Pfam" id="PF13715">
    <property type="entry name" value="CarbopepD_reg_2"/>
    <property type="match status" value="1"/>
</dbReference>
<dbReference type="NCBIfam" id="TIGR01782">
    <property type="entry name" value="TonB-Xanth-Caul"/>
    <property type="match status" value="1"/>
</dbReference>
<dbReference type="Gene3D" id="2.170.130.10">
    <property type="entry name" value="TonB-dependent receptor, plug domain"/>
    <property type="match status" value="1"/>
</dbReference>
<dbReference type="InterPro" id="IPR039426">
    <property type="entry name" value="TonB-dep_rcpt-like"/>
</dbReference>
<comment type="caution">
    <text evidence="13">The sequence shown here is derived from an EMBL/GenBank/DDBJ whole genome shotgun (WGS) entry which is preliminary data.</text>
</comment>
<evidence type="ECO:0000313" key="14">
    <source>
        <dbReference type="Proteomes" id="UP000664044"/>
    </source>
</evidence>
<accession>A0ABS3FZB5</accession>
<dbReference type="Gene3D" id="2.60.40.1120">
    <property type="entry name" value="Carboxypeptidase-like, regulatory domain"/>
    <property type="match status" value="1"/>
</dbReference>
<keyword evidence="7 8" id="KW-0998">Cell outer membrane</keyword>
<dbReference type="Proteomes" id="UP000664044">
    <property type="component" value="Unassembled WGS sequence"/>
</dbReference>
<dbReference type="PROSITE" id="PS52016">
    <property type="entry name" value="TONB_DEPENDENT_REC_3"/>
    <property type="match status" value="1"/>
</dbReference>
<organism evidence="13 14">
    <name type="scientific">Flagellimonas aurea</name>
    <dbReference type="NCBI Taxonomy" id="2915619"/>
    <lineage>
        <taxon>Bacteria</taxon>
        <taxon>Pseudomonadati</taxon>
        <taxon>Bacteroidota</taxon>
        <taxon>Flavobacteriia</taxon>
        <taxon>Flavobacteriales</taxon>
        <taxon>Flavobacteriaceae</taxon>
        <taxon>Flagellimonas</taxon>
    </lineage>
</organism>